<dbReference type="RefSeq" id="WP_101306203.1">
    <property type="nucleotide sequence ID" value="NZ_CP025299.1"/>
</dbReference>
<accession>A0A2K9D7N1</accession>
<comment type="caution">
    <text evidence="2">Once thought to be involved in copper homeostasis, experiments in E.coli have shown this is not the case.</text>
</comment>
<dbReference type="InterPro" id="IPR036822">
    <property type="entry name" value="CutC-like_dom_sf"/>
</dbReference>
<evidence type="ECO:0000313" key="4">
    <source>
        <dbReference type="Proteomes" id="UP000233276"/>
    </source>
</evidence>
<dbReference type="Proteomes" id="UP000233276">
    <property type="component" value="Chromosome"/>
</dbReference>
<gene>
    <name evidence="2" type="primary">cutC</name>
    <name evidence="3" type="ORF">CXR34_09215</name>
</gene>
<dbReference type="AlphaFoldDB" id="A0A2K9D7N1"/>
<dbReference type="HAMAP" id="MF_00795">
    <property type="entry name" value="CutC"/>
    <property type="match status" value="1"/>
</dbReference>
<dbReference type="PANTHER" id="PTHR12598">
    <property type="entry name" value="COPPER HOMEOSTASIS PROTEIN CUTC"/>
    <property type="match status" value="1"/>
</dbReference>
<keyword evidence="2" id="KW-0963">Cytoplasm</keyword>
<proteinExistence type="inferred from homology"/>
<evidence type="ECO:0000256" key="1">
    <source>
        <dbReference type="ARBA" id="ARBA00007768"/>
    </source>
</evidence>
<evidence type="ECO:0000256" key="2">
    <source>
        <dbReference type="HAMAP-Rule" id="MF_00795"/>
    </source>
</evidence>
<organism evidence="3 4">
    <name type="scientific">Microbacterium hominis</name>
    <dbReference type="NCBI Taxonomy" id="162426"/>
    <lineage>
        <taxon>Bacteria</taxon>
        <taxon>Bacillati</taxon>
        <taxon>Actinomycetota</taxon>
        <taxon>Actinomycetes</taxon>
        <taxon>Micrococcales</taxon>
        <taxon>Microbacteriaceae</taxon>
        <taxon>Microbacterium</taxon>
    </lineage>
</organism>
<dbReference type="PANTHER" id="PTHR12598:SF0">
    <property type="entry name" value="COPPER HOMEOSTASIS PROTEIN CUTC HOMOLOG"/>
    <property type="match status" value="1"/>
</dbReference>
<dbReference type="KEGG" id="mhos:CXR34_09215"/>
<dbReference type="GO" id="GO:0005507">
    <property type="term" value="F:copper ion binding"/>
    <property type="evidence" value="ECO:0007669"/>
    <property type="project" value="TreeGrafter"/>
</dbReference>
<dbReference type="EMBL" id="CP025299">
    <property type="protein sequence ID" value="AUG29610.1"/>
    <property type="molecule type" value="Genomic_DNA"/>
</dbReference>
<dbReference type="InterPro" id="IPR005627">
    <property type="entry name" value="CutC-like"/>
</dbReference>
<protein>
    <recommendedName>
        <fullName evidence="2">PF03932 family protein CutC</fullName>
    </recommendedName>
</protein>
<reference evidence="3 4" key="1">
    <citation type="submission" date="2017-12" db="EMBL/GenBank/DDBJ databases">
        <title>Isolation and characterization of estrogens degradatiion strain Microbacterium hominis SJTG1.</title>
        <authorList>
            <person name="Xiong W."/>
            <person name="Yin C."/>
            <person name="Zheng D."/>
            <person name="Liang R."/>
        </authorList>
    </citation>
    <scope>NUCLEOTIDE SEQUENCE [LARGE SCALE GENOMIC DNA]</scope>
    <source>
        <strain evidence="3 4">SJTG1</strain>
    </source>
</reference>
<name>A0A2K9D7N1_9MICO</name>
<sequence>MTVAVEIAVQDAAGSRAAMDAGASRLELCQALGVGGLTPSIGLVEAAVAGVGGESVNVLVRPRGGGFVYDAEEVALVAADIAAIARAGAGGVVVGALTAAGAVDAEALRRWREAAGDLTLVFHRAIDASADPLAVLERLAELGVDRVLTSGGADRSIDGVGALRRFVALGAGVEIMAGGGIRVPDIPAIVATGVDAVHLSARAVAGRDTPAGPGGGASGHDVTDAAVVAAAVAAVGATLEA</sequence>
<dbReference type="GO" id="GO:0005737">
    <property type="term" value="C:cytoplasm"/>
    <property type="evidence" value="ECO:0007669"/>
    <property type="project" value="UniProtKB-SubCell"/>
</dbReference>
<comment type="subcellular location">
    <subcellularLocation>
        <location evidence="2">Cytoplasm</location>
    </subcellularLocation>
</comment>
<comment type="similarity">
    <text evidence="1 2">Belongs to the CutC family.</text>
</comment>
<dbReference type="SUPFAM" id="SSF110395">
    <property type="entry name" value="CutC-like"/>
    <property type="match status" value="1"/>
</dbReference>
<dbReference type="Pfam" id="PF03932">
    <property type="entry name" value="CutC"/>
    <property type="match status" value="1"/>
</dbReference>
<dbReference type="Gene3D" id="3.20.20.380">
    <property type="entry name" value="Copper homeostasis (CutC) domain"/>
    <property type="match status" value="1"/>
</dbReference>
<evidence type="ECO:0000313" key="3">
    <source>
        <dbReference type="EMBL" id="AUG29610.1"/>
    </source>
</evidence>